<name>A0AAF0AUP8_9SCHI</name>
<dbReference type="GeneID" id="80875164"/>
<keyword evidence="3" id="KW-1185">Reference proteome</keyword>
<dbReference type="Proteomes" id="UP001212411">
    <property type="component" value="Chromosome 1"/>
</dbReference>
<dbReference type="GO" id="GO:0005730">
    <property type="term" value="C:nucleolus"/>
    <property type="evidence" value="ECO:0007669"/>
    <property type="project" value="TreeGrafter"/>
</dbReference>
<dbReference type="InterPro" id="IPR018849">
    <property type="entry name" value="Urb2/Npa2_C"/>
</dbReference>
<evidence type="ECO:0000313" key="3">
    <source>
        <dbReference type="Proteomes" id="UP001212411"/>
    </source>
</evidence>
<dbReference type="InterPro" id="IPR052609">
    <property type="entry name" value="Ribosome_Biogenesis_Reg"/>
</dbReference>
<dbReference type="EMBL" id="CP115611">
    <property type="protein sequence ID" value="WBW71120.1"/>
    <property type="molecule type" value="Genomic_DNA"/>
</dbReference>
<accession>A0AAF0AUP8</accession>
<dbReference type="PANTHER" id="PTHR15682">
    <property type="entry name" value="UNHEALTHY RIBOSOME BIOGENESIS PROTEIN 2 HOMOLOG"/>
    <property type="match status" value="1"/>
</dbReference>
<protein>
    <submittedName>
        <fullName evidence="2">Ribosome biogenesis protein Urb2</fullName>
    </submittedName>
</protein>
<dbReference type="PANTHER" id="PTHR15682:SF2">
    <property type="entry name" value="UNHEALTHY RIBOSOME BIOGENESIS PROTEIN 2 HOMOLOG"/>
    <property type="match status" value="1"/>
</dbReference>
<feature type="domain" description="Nucleolar 27S pre-rRNA processing Urb2/Npa2 C-terminal" evidence="1">
    <location>
        <begin position="1094"/>
        <end position="1321"/>
    </location>
</feature>
<dbReference type="Pfam" id="PF10441">
    <property type="entry name" value="Urb2"/>
    <property type="match status" value="1"/>
</dbReference>
<reference evidence="2 3" key="1">
    <citation type="journal article" date="2023" name="G3 (Bethesda)">
        <title>A high-quality reference genome for the fission yeast Schizosaccharomyces osmophilus.</title>
        <authorList>
            <person name="Jia G.S."/>
            <person name="Zhang W.C."/>
            <person name="Liang Y."/>
            <person name="Liu X.H."/>
            <person name="Rhind N."/>
            <person name="Pidoux A."/>
            <person name="Brysch-Herzberg M."/>
            <person name="Du L.L."/>
        </authorList>
    </citation>
    <scope>NUCLEOTIDE SEQUENCE [LARGE SCALE GENOMIC DNA]</scope>
    <source>
        <strain evidence="2 3">CBS 15793</strain>
    </source>
</reference>
<dbReference type="GO" id="GO:0042254">
    <property type="term" value="P:ribosome biogenesis"/>
    <property type="evidence" value="ECO:0007669"/>
    <property type="project" value="TreeGrafter"/>
</dbReference>
<sequence length="1322" mass="151916">MSLQTLTKSIRDKNGNRVEQVELAHNLCHNNIPTYFPNKEEFVVTFLLDRLKEDTKNGQYETCLNNKYWDLLLFVWNSDKISISFKVNSVRRQPILPIIIDVLDVLSTRFDKSIFLSVCENFVTIYSSSDILFSSRSFPDQVSDLLSRFCHIFALHRNNADNDFADNRIQKVFCKLISSSLRATSNTLKASVYFLSHSLKGILQLLSSADAENKNYEFIKSILTTCILSPFTLEALVAKKESNEDLYSLFRNIPVDQVDLKSIPRLFKIFLDCISSFLSDSGKHISQQKASDLIYKLYVEHMKFLLTNVTASKATVFEAFRMLCEMLESDKVHRGNPDKPTFDTLVTLARLCMDNLSTEDIRPTIWNIFASLLNIDIDSVLPLANELWNFIDLSKPEENQSILVYLQRLINAHVRARSFSDFCSGWNDSLLRSTSLHTIYFGHELVRMVSASVEIAFTPSSLNDLISKLLSSVMNTTSESRYNPLLLYYSVLYGIKSRHYVESIEERLNDFYHQIFFPCLSTDFKDLKKHSRNVLLMSHYVNMDKSPSYLKTTYSETAPVLLSLLDSVSEESADHTWSLQVLICYFEKLRLKEEKLFDEKTFSSVIKSSISRSVLYLDSQGLSDLMELTVVDTSSCGLTTTLLLRWLRPINLYLSRDEVKSWLLKVCGKLLRISFSPKTQDETLLLEAWRLFLQSSETYELPVIFDGLLSTFSRLIYPEDVPSTSDVVSVYESNKEITLKFTPESLEFVLNCLKYLPLRCIQKQYRVRILNILCSFRRNLLIDQPGTKHSLYSVLARLVQVPCSAALYNCYQIVYQIINDLNPETSEKYEKDIKLTIKYWIAHIDSENKTNVLNNLIGFFLENQEQVPMYGMSIFLNELVQYFPNFRQVPKDEEVVSKIRLCSGIILNKVSYILDKFDISHIAVLTKLLECCNSFLRTFQPAETEQKLYHKVRTSVEAAASSLNAADFDLSFLEAWISYQSLLVNDKLDFLKLIAQLVFYRRLLHEFTLRSTDIESAISKLTLDDCSGVIAEVLSAILHTHDASDHSILLKVITLIAKCSDIFEVNKGMTTLVLCLCSGLLTQRDETDVTTILSILDVLDVFANKSSKVCNVDSFNFILSSLSSILSPQKSLTSSYDENLIVSRIISVLRGMLYNHRSYMSGRFHVLFGILKKILHCMFKKTTNSFFKADAVLSTPKWFKSSMVISDYNVIAFSRLLNTWMNPNLMHDSNKKASTLTDSERQFIKASTKHFVFLLIEFLSLQVVFMIDLDTKERLTETFYSVYGNLSTYEKHMASTSMNAPTRSLFHKFVDNWSRFAKWQES</sequence>
<organism evidence="2 3">
    <name type="scientific">Schizosaccharomyces osmophilus</name>
    <dbReference type="NCBI Taxonomy" id="2545709"/>
    <lineage>
        <taxon>Eukaryota</taxon>
        <taxon>Fungi</taxon>
        <taxon>Dikarya</taxon>
        <taxon>Ascomycota</taxon>
        <taxon>Taphrinomycotina</taxon>
        <taxon>Schizosaccharomycetes</taxon>
        <taxon>Schizosaccharomycetales</taxon>
        <taxon>Schizosaccharomycetaceae</taxon>
        <taxon>Schizosaccharomyces</taxon>
    </lineage>
</organism>
<dbReference type="KEGG" id="som:SOMG_01682"/>
<evidence type="ECO:0000313" key="2">
    <source>
        <dbReference type="EMBL" id="WBW71120.1"/>
    </source>
</evidence>
<gene>
    <name evidence="2" type="primary">urb2</name>
    <name evidence="2" type="ORF">SOMG_01682</name>
</gene>
<dbReference type="RefSeq" id="XP_056035363.1">
    <property type="nucleotide sequence ID" value="XM_056180475.1"/>
</dbReference>
<proteinExistence type="predicted"/>
<evidence type="ECO:0000259" key="1">
    <source>
        <dbReference type="Pfam" id="PF10441"/>
    </source>
</evidence>